<dbReference type="Proteomes" id="UP000216871">
    <property type="component" value="Unassembled WGS sequence"/>
</dbReference>
<sequence length="211" mass="23916">MKITKWQTLLSTGEYESSPEYDFIENQIREAIHHVVWPIGSDAFTIYPESGKKSDEGNGVKPIKLGFTKYLHNHGWTLEEKAGRGRGKGPHPGAFDCHWRWPETESDFLPFAVEWETGNISSSHRAINRLALGILEGWLSGGILVVPSEKLAPYLTDRIGNEPELRPYIPLWKHWKSLATPSYLGIVTIEQDAESWDVPRIPKGTDGRARR</sequence>
<name>A0A261FDN4_9BIFI</name>
<dbReference type="SUPFAM" id="SSF52980">
    <property type="entry name" value="Restriction endonuclease-like"/>
    <property type="match status" value="1"/>
</dbReference>
<dbReference type="OrthoDB" id="571572at2"/>
<keyword evidence="2" id="KW-1185">Reference proteome</keyword>
<accession>A0A261FDN4</accession>
<reference evidence="1 2" key="1">
    <citation type="journal article" date="2017" name="BMC Genomics">
        <title>Comparative genomic and phylogenomic analyses of the Bifidobacteriaceae family.</title>
        <authorList>
            <person name="Lugli G.A."/>
            <person name="Milani C."/>
            <person name="Turroni F."/>
            <person name="Duranti S."/>
            <person name="Mancabelli L."/>
            <person name="Mangifesta M."/>
            <person name="Ferrario C."/>
            <person name="Modesto M."/>
            <person name="Mattarelli P."/>
            <person name="Jiri K."/>
            <person name="van Sinderen D."/>
            <person name="Ventura M."/>
        </authorList>
    </citation>
    <scope>NUCLEOTIDE SEQUENCE [LARGE SCALE GENOMIC DNA]</scope>
    <source>
        <strain evidence="1 2">DSM 100196</strain>
    </source>
</reference>
<comment type="caution">
    <text evidence="1">The sequence shown here is derived from an EMBL/GenBank/DDBJ whole genome shotgun (WGS) entry which is preliminary data.</text>
</comment>
<dbReference type="GO" id="GO:0000287">
    <property type="term" value="F:magnesium ion binding"/>
    <property type="evidence" value="ECO:0007669"/>
    <property type="project" value="InterPro"/>
</dbReference>
<dbReference type="GO" id="GO:0009307">
    <property type="term" value="P:DNA restriction-modification system"/>
    <property type="evidence" value="ECO:0007669"/>
    <property type="project" value="InterPro"/>
</dbReference>
<dbReference type="InterPro" id="IPR011335">
    <property type="entry name" value="Restrct_endonuc-II-like"/>
</dbReference>
<proteinExistence type="predicted"/>
<dbReference type="RefSeq" id="WP_094668402.1">
    <property type="nucleotide sequence ID" value="NZ_MWWW01000029.1"/>
</dbReference>
<evidence type="ECO:0000313" key="2">
    <source>
        <dbReference type="Proteomes" id="UP000216871"/>
    </source>
</evidence>
<dbReference type="InterPro" id="IPR004194">
    <property type="entry name" value="Restrct_endonuc_II_BamHI"/>
</dbReference>
<dbReference type="Gene3D" id="3.40.91.20">
    <property type="match status" value="1"/>
</dbReference>
<dbReference type="GO" id="GO:0009036">
    <property type="term" value="F:type II site-specific deoxyribonuclease activity"/>
    <property type="evidence" value="ECO:0007669"/>
    <property type="project" value="InterPro"/>
</dbReference>
<dbReference type="Pfam" id="PF02923">
    <property type="entry name" value="BamHI"/>
    <property type="match status" value="1"/>
</dbReference>
<dbReference type="InterPro" id="IPR011338">
    <property type="entry name" value="BamHI/BglII/BstY"/>
</dbReference>
<keyword evidence="1" id="KW-0378">Hydrolase</keyword>
<gene>
    <name evidence="1" type="ORF">BMYO_1997</name>
</gene>
<organism evidence="1 2">
    <name type="scientific">Bifidobacterium myosotis</name>
    <dbReference type="NCBI Taxonomy" id="1630166"/>
    <lineage>
        <taxon>Bacteria</taxon>
        <taxon>Bacillati</taxon>
        <taxon>Actinomycetota</taxon>
        <taxon>Actinomycetes</taxon>
        <taxon>Bifidobacteriales</taxon>
        <taxon>Bifidobacteriaceae</taxon>
        <taxon>Bifidobacterium</taxon>
    </lineage>
</organism>
<dbReference type="GO" id="GO:0003677">
    <property type="term" value="F:DNA binding"/>
    <property type="evidence" value="ECO:0007669"/>
    <property type="project" value="InterPro"/>
</dbReference>
<dbReference type="EMBL" id="MWWW01000029">
    <property type="protein sequence ID" value="OZG57264.1"/>
    <property type="molecule type" value="Genomic_DNA"/>
</dbReference>
<dbReference type="AlphaFoldDB" id="A0A261FDN4"/>
<keyword evidence="1" id="KW-0540">Nuclease</keyword>
<evidence type="ECO:0000313" key="1">
    <source>
        <dbReference type="EMBL" id="OZG57264.1"/>
    </source>
</evidence>
<protein>
    <submittedName>
        <fullName evidence="1">Restriction endonuclease BamHI</fullName>
    </submittedName>
</protein>
<keyword evidence="1" id="KW-0255">Endonuclease</keyword>
<dbReference type="REBASE" id="384730">
    <property type="entry name" value="Bmy100916ORF1998P"/>
</dbReference>